<name>A0A6P1DN62_9GAMM</name>
<evidence type="ECO:0000256" key="4">
    <source>
        <dbReference type="SAM" id="Phobius"/>
    </source>
</evidence>
<reference evidence="6 7" key="2">
    <citation type="submission" date="2020-02" db="EMBL/GenBank/DDBJ databases">
        <title>Genome sequences of Thiorhodococcus mannitoliphagus and Thiorhodococcus minor, purple sulfur photosynthetic bacteria in the gammaproteobacterial family, Chromatiaceae.</title>
        <authorList>
            <person name="Aviles F.A."/>
            <person name="Meyer T.E."/>
            <person name="Kyndt J.A."/>
        </authorList>
    </citation>
    <scope>NUCLEOTIDE SEQUENCE [LARGE SCALE GENOMIC DNA]</scope>
    <source>
        <strain evidence="6 7">DSM 18266</strain>
    </source>
</reference>
<protein>
    <submittedName>
        <fullName evidence="6">Glycosyltransferase</fullName>
    </submittedName>
</protein>
<dbReference type="Pfam" id="PF00535">
    <property type="entry name" value="Glycos_transf_2"/>
    <property type="match status" value="1"/>
</dbReference>
<comment type="caution">
    <text evidence="6">The sequence shown here is derived from an EMBL/GenBank/DDBJ whole genome shotgun (WGS) entry which is preliminary data.</text>
</comment>
<evidence type="ECO:0000256" key="2">
    <source>
        <dbReference type="ARBA" id="ARBA00022676"/>
    </source>
</evidence>
<evidence type="ECO:0000259" key="5">
    <source>
        <dbReference type="Pfam" id="PF00535"/>
    </source>
</evidence>
<proteinExistence type="inferred from homology"/>
<feature type="domain" description="Glycosyltransferase 2-like" evidence="5">
    <location>
        <begin position="10"/>
        <end position="119"/>
    </location>
</feature>
<keyword evidence="7" id="KW-1185">Reference proteome</keyword>
<dbReference type="InterPro" id="IPR029044">
    <property type="entry name" value="Nucleotide-diphossugar_trans"/>
</dbReference>
<dbReference type="SUPFAM" id="SSF53448">
    <property type="entry name" value="Nucleotide-diphospho-sugar transferases"/>
    <property type="match status" value="1"/>
</dbReference>
<sequence>MSTTSDRVAVVLVTFNRKQMLIESLRGIFQQSVSVERIFLIDNDSTDGTQALLESKGYLSDARITYRRMPENTGGAGGFHEGLRLAQEAGFDWYWVLDDDVEPEPDCLEKLLGYRSISECVHPLVLYQDGTAHEWEHVFDPITTYQAGLHNLSFRNGKDWCVMQVACFEGMLVSASILAKVGLPETDFFVYGDDGLFGLKASFHTTVIYVQSARLSKKIKPGSAYSPFKIYYDLRNRFMMRRKLAQIIYVPRYTRYLFILFILLLTIAYLRTAFSPRTCQAAFFAWKDGLGGITGRKRY</sequence>
<dbReference type="AlphaFoldDB" id="A0A6P1DN62"/>
<evidence type="ECO:0000256" key="1">
    <source>
        <dbReference type="ARBA" id="ARBA00006739"/>
    </source>
</evidence>
<evidence type="ECO:0000313" key="7">
    <source>
        <dbReference type="Proteomes" id="UP000471640"/>
    </source>
</evidence>
<dbReference type="PANTHER" id="PTHR43179">
    <property type="entry name" value="RHAMNOSYLTRANSFERASE WBBL"/>
    <property type="match status" value="1"/>
</dbReference>
<keyword evidence="4" id="KW-0812">Transmembrane</keyword>
<gene>
    <name evidence="6" type="ORF">G3480_05050</name>
</gene>
<reference evidence="7" key="1">
    <citation type="journal article" date="2020" name="Microbiol. Resour. Announc.">
        <title>Draft Genome Sequences of Thiorhodococcus mannitoliphagus and Thiorhodococcus minor, Purple Sulfur Photosynthetic Bacteria in the Gammaproteobacterial Family Chromatiaceae.</title>
        <authorList>
            <person name="Aviles F.A."/>
            <person name="Meyer T.E."/>
            <person name="Kyndt J.A."/>
        </authorList>
    </citation>
    <scope>NUCLEOTIDE SEQUENCE [LARGE SCALE GENOMIC DNA]</scope>
    <source>
        <strain evidence="7">DSM 18266</strain>
    </source>
</reference>
<evidence type="ECO:0000313" key="6">
    <source>
        <dbReference type="EMBL" id="NEX19687.1"/>
    </source>
</evidence>
<dbReference type="InterPro" id="IPR001173">
    <property type="entry name" value="Glyco_trans_2-like"/>
</dbReference>
<keyword evidence="3 6" id="KW-0808">Transferase</keyword>
<dbReference type="GO" id="GO:0016757">
    <property type="term" value="F:glycosyltransferase activity"/>
    <property type="evidence" value="ECO:0007669"/>
    <property type="project" value="UniProtKB-KW"/>
</dbReference>
<dbReference type="Gene3D" id="3.90.550.10">
    <property type="entry name" value="Spore Coat Polysaccharide Biosynthesis Protein SpsA, Chain A"/>
    <property type="match status" value="1"/>
</dbReference>
<dbReference type="Proteomes" id="UP000471640">
    <property type="component" value="Unassembled WGS sequence"/>
</dbReference>
<evidence type="ECO:0000256" key="3">
    <source>
        <dbReference type="ARBA" id="ARBA00022679"/>
    </source>
</evidence>
<keyword evidence="4" id="KW-0472">Membrane</keyword>
<dbReference type="RefSeq" id="WP_164652584.1">
    <property type="nucleotide sequence ID" value="NZ_JAAIJR010000013.1"/>
</dbReference>
<accession>A0A6P1DN62</accession>
<feature type="transmembrane region" description="Helical" evidence="4">
    <location>
        <begin position="253"/>
        <end position="270"/>
    </location>
</feature>
<organism evidence="6 7">
    <name type="scientific">Thiorhodococcus mannitoliphagus</name>
    <dbReference type="NCBI Taxonomy" id="329406"/>
    <lineage>
        <taxon>Bacteria</taxon>
        <taxon>Pseudomonadati</taxon>
        <taxon>Pseudomonadota</taxon>
        <taxon>Gammaproteobacteria</taxon>
        <taxon>Chromatiales</taxon>
        <taxon>Chromatiaceae</taxon>
        <taxon>Thiorhodococcus</taxon>
    </lineage>
</organism>
<keyword evidence="2" id="KW-0328">Glycosyltransferase</keyword>
<keyword evidence="4" id="KW-1133">Transmembrane helix</keyword>
<dbReference type="CDD" id="cd04185">
    <property type="entry name" value="GT_2_like_b"/>
    <property type="match status" value="1"/>
</dbReference>
<dbReference type="EMBL" id="JAAIJR010000013">
    <property type="protein sequence ID" value="NEX19687.1"/>
    <property type="molecule type" value="Genomic_DNA"/>
</dbReference>
<dbReference type="PANTHER" id="PTHR43179:SF12">
    <property type="entry name" value="GALACTOFURANOSYLTRANSFERASE GLFT2"/>
    <property type="match status" value="1"/>
</dbReference>
<comment type="similarity">
    <text evidence="1">Belongs to the glycosyltransferase 2 family.</text>
</comment>